<protein>
    <submittedName>
        <fullName evidence="1">Uncharacterized protein</fullName>
    </submittedName>
</protein>
<comment type="caution">
    <text evidence="1">The sequence shown here is derived from an EMBL/GenBank/DDBJ whole genome shotgun (WGS) entry which is preliminary data.</text>
</comment>
<dbReference type="Proteomes" id="UP001152561">
    <property type="component" value="Unassembled WGS sequence"/>
</dbReference>
<keyword evidence="2" id="KW-1185">Reference proteome</keyword>
<evidence type="ECO:0000313" key="2">
    <source>
        <dbReference type="Proteomes" id="UP001152561"/>
    </source>
</evidence>
<accession>A0A9Q1LKV7</accession>
<evidence type="ECO:0000313" key="1">
    <source>
        <dbReference type="EMBL" id="KAJ8539507.1"/>
    </source>
</evidence>
<proteinExistence type="predicted"/>
<name>A0A9Q1LKV7_9SOLA</name>
<sequence>MSSGKIQEAFQEFACDNLPLYCNHCKHQGHDESCRLILKKNQDDNHKDDRVAKEEQCNVDKFQDAKNNEIEIKKAIKNNGDRVVDTCVRDDTLNTTVIVNRVLARVSQDLILGAKVGATSDLVDLVINLKTDQAFKPNQLPITAVLNAEDSGQANKVQQREENLD</sequence>
<gene>
    <name evidence="1" type="ORF">K7X08_013759</name>
</gene>
<dbReference type="AlphaFoldDB" id="A0A9Q1LKV7"/>
<organism evidence="1 2">
    <name type="scientific">Anisodus acutangulus</name>
    <dbReference type="NCBI Taxonomy" id="402998"/>
    <lineage>
        <taxon>Eukaryota</taxon>
        <taxon>Viridiplantae</taxon>
        <taxon>Streptophyta</taxon>
        <taxon>Embryophyta</taxon>
        <taxon>Tracheophyta</taxon>
        <taxon>Spermatophyta</taxon>
        <taxon>Magnoliopsida</taxon>
        <taxon>eudicotyledons</taxon>
        <taxon>Gunneridae</taxon>
        <taxon>Pentapetalae</taxon>
        <taxon>asterids</taxon>
        <taxon>lamiids</taxon>
        <taxon>Solanales</taxon>
        <taxon>Solanaceae</taxon>
        <taxon>Solanoideae</taxon>
        <taxon>Hyoscyameae</taxon>
        <taxon>Anisodus</taxon>
    </lineage>
</organism>
<reference evidence="2" key="1">
    <citation type="journal article" date="2023" name="Proc. Natl. Acad. Sci. U.S.A.">
        <title>Genomic and structural basis for evolution of tropane alkaloid biosynthesis.</title>
        <authorList>
            <person name="Wanga Y.-J."/>
            <person name="Taina T."/>
            <person name="Yua J.-Y."/>
            <person name="Lia J."/>
            <person name="Xua B."/>
            <person name="Chenc J."/>
            <person name="D'Auriad J.C."/>
            <person name="Huanga J.-P."/>
            <person name="Huanga S.-X."/>
        </authorList>
    </citation>
    <scope>NUCLEOTIDE SEQUENCE [LARGE SCALE GENOMIC DNA]</scope>
    <source>
        <strain evidence="2">cv. KIB-2019</strain>
    </source>
</reference>
<dbReference type="EMBL" id="JAJAGQ010000016">
    <property type="protein sequence ID" value="KAJ8539507.1"/>
    <property type="molecule type" value="Genomic_DNA"/>
</dbReference>
<dbReference type="OrthoDB" id="1319561at2759"/>